<dbReference type="GO" id="GO:0008939">
    <property type="term" value="F:nicotinate-nucleotide-dimethylbenzimidazole phosphoribosyltransferase activity"/>
    <property type="evidence" value="ECO:0007669"/>
    <property type="project" value="UniProtKB-UniRule"/>
</dbReference>
<evidence type="ECO:0000313" key="11">
    <source>
        <dbReference type="EMBL" id="TXK81823.1"/>
    </source>
</evidence>
<dbReference type="EMBL" id="VRLR01000003">
    <property type="protein sequence ID" value="TXK81823.1"/>
    <property type="molecule type" value="Genomic_DNA"/>
</dbReference>
<keyword evidence="7 10" id="KW-0808">Transferase</keyword>
<dbReference type="UniPathway" id="UPA00061">
    <property type="reaction ID" value="UER00516"/>
</dbReference>
<keyword evidence="6 10" id="KW-0328">Glycosyltransferase</keyword>
<dbReference type="HAMAP" id="MF_00230">
    <property type="entry name" value="CobT"/>
    <property type="match status" value="1"/>
</dbReference>
<dbReference type="PANTHER" id="PTHR43463">
    <property type="entry name" value="NICOTINATE-NUCLEOTIDE--DIMETHYLBENZIMIDAZOLE PHOSPHORIBOSYLTRANSFERASE"/>
    <property type="match status" value="1"/>
</dbReference>
<evidence type="ECO:0000256" key="9">
    <source>
        <dbReference type="ARBA" id="ARBA00047340"/>
    </source>
</evidence>
<accession>A0A5C8M015</accession>
<evidence type="ECO:0000256" key="4">
    <source>
        <dbReference type="ARBA" id="ARBA00015486"/>
    </source>
</evidence>
<name>A0A5C8M015_9GAMM</name>
<comment type="pathway">
    <text evidence="1 10">Nucleoside biosynthesis; alpha-ribazole biosynthesis; alpha-ribazole from 5,6-dimethylbenzimidazole: step 1/2.</text>
</comment>
<dbReference type="Pfam" id="PF02277">
    <property type="entry name" value="DBI_PRT"/>
    <property type="match status" value="1"/>
</dbReference>
<dbReference type="Proteomes" id="UP000321814">
    <property type="component" value="Unassembled WGS sequence"/>
</dbReference>
<keyword evidence="5 10" id="KW-0169">Cobalamin biosynthesis</keyword>
<dbReference type="FunFam" id="3.40.50.10210:FF:000001">
    <property type="entry name" value="Nicotinate-nucleotide--dimethylbenzimidazole phosphoribosyltransferase"/>
    <property type="match status" value="1"/>
</dbReference>
<dbReference type="EC" id="2.4.2.21" evidence="3 10"/>
<evidence type="ECO:0000256" key="10">
    <source>
        <dbReference type="HAMAP-Rule" id="MF_00230"/>
    </source>
</evidence>
<evidence type="ECO:0000256" key="7">
    <source>
        <dbReference type="ARBA" id="ARBA00022679"/>
    </source>
</evidence>
<dbReference type="NCBIfam" id="NF000996">
    <property type="entry name" value="PRK00105.1"/>
    <property type="match status" value="1"/>
</dbReference>
<dbReference type="InterPro" id="IPR023195">
    <property type="entry name" value="Nict_dMeBzImd_PRibTrfase_N"/>
</dbReference>
<evidence type="ECO:0000313" key="12">
    <source>
        <dbReference type="Proteomes" id="UP000321814"/>
    </source>
</evidence>
<dbReference type="Gene3D" id="1.10.1610.10">
    <property type="match status" value="1"/>
</dbReference>
<dbReference type="GO" id="GO:0009236">
    <property type="term" value="P:cobalamin biosynthetic process"/>
    <property type="evidence" value="ECO:0007669"/>
    <property type="project" value="UniProtKB-UniRule"/>
</dbReference>
<comment type="catalytic activity">
    <reaction evidence="9 10">
        <text>5,6-dimethylbenzimidazole + nicotinate beta-D-ribonucleotide = alpha-ribazole 5'-phosphate + nicotinate + H(+)</text>
        <dbReference type="Rhea" id="RHEA:11196"/>
        <dbReference type="ChEBI" id="CHEBI:15378"/>
        <dbReference type="ChEBI" id="CHEBI:15890"/>
        <dbReference type="ChEBI" id="CHEBI:32544"/>
        <dbReference type="ChEBI" id="CHEBI:57502"/>
        <dbReference type="ChEBI" id="CHEBI:57918"/>
        <dbReference type="EC" id="2.4.2.21"/>
    </reaction>
</comment>
<proteinExistence type="inferred from homology"/>
<comment type="function">
    <text evidence="10">Catalyzes the synthesis of alpha-ribazole-5'-phosphate from nicotinate mononucleotide (NAMN) and 5,6-dimethylbenzimidazole (DMB).</text>
</comment>
<evidence type="ECO:0000256" key="3">
    <source>
        <dbReference type="ARBA" id="ARBA00011991"/>
    </source>
</evidence>
<evidence type="ECO:0000256" key="6">
    <source>
        <dbReference type="ARBA" id="ARBA00022676"/>
    </source>
</evidence>
<dbReference type="PANTHER" id="PTHR43463:SF1">
    <property type="entry name" value="NICOTINATE-NUCLEOTIDE--DIMETHYLBENZIMIDAZOLE PHOSPHORIBOSYLTRANSFERASE"/>
    <property type="match status" value="1"/>
</dbReference>
<feature type="active site" description="Proton acceptor" evidence="10">
    <location>
        <position position="311"/>
    </location>
</feature>
<comment type="similarity">
    <text evidence="2 10">Belongs to the CobT family.</text>
</comment>
<evidence type="ECO:0000256" key="2">
    <source>
        <dbReference type="ARBA" id="ARBA00007110"/>
    </source>
</evidence>
<dbReference type="InterPro" id="IPR003200">
    <property type="entry name" value="Nict_dMeBzImd_PRibTrfase"/>
</dbReference>
<dbReference type="OrthoDB" id="9781491at2"/>
<dbReference type="AlphaFoldDB" id="A0A5C8M015"/>
<reference evidence="11 12" key="1">
    <citation type="submission" date="2019-08" db="EMBL/GenBank/DDBJ databases">
        <title>Draft genome analysis of Rheinheimera tangshanensis isolated from the roots of fresh rice plants (Oryza sativa).</title>
        <authorList>
            <person name="Yu Q."/>
            <person name="Qi Y."/>
            <person name="Zhang H."/>
            <person name="Pu J."/>
        </authorList>
    </citation>
    <scope>NUCLEOTIDE SEQUENCE [LARGE SCALE GENOMIC DNA]</scope>
    <source>
        <strain evidence="11 12">JA3-B52</strain>
    </source>
</reference>
<comment type="caution">
    <text evidence="11">The sequence shown here is derived from an EMBL/GenBank/DDBJ whole genome shotgun (WGS) entry which is preliminary data.</text>
</comment>
<dbReference type="Gene3D" id="3.40.50.10210">
    <property type="match status" value="1"/>
</dbReference>
<evidence type="ECO:0000256" key="1">
    <source>
        <dbReference type="ARBA" id="ARBA00005049"/>
    </source>
</evidence>
<dbReference type="CDD" id="cd02439">
    <property type="entry name" value="DMB-PRT_CobT"/>
    <property type="match status" value="1"/>
</dbReference>
<dbReference type="SUPFAM" id="SSF52733">
    <property type="entry name" value="Nicotinate mononucleotide:5,6-dimethylbenzimidazole phosphoribosyltransferase (CobT)"/>
    <property type="match status" value="1"/>
</dbReference>
<sequence>MLFEIPALDKTATAAIQQRIDLKTKPAGALGVLEMLALQLALIQNSEAHLSLNKPVLLIFAGDHGINAHGVSIAPSAVTQQMVLNFLAGGAAANCFSRSNGIELAVVDAGILSALPDAAGLIQQSLGCGTADFSQGPAMTLAQVEAGLALGRHIARQQILAGCDLLLLGEMGIANTSSAAALLAAATDLPVETCVGRGTGISDAQFALKLNLIKQALQRPYAKDPLSVLAEFGGFELVQLCGAILGAASLQKPVLIDGFIVSVAALLACQLAPNCRDYLIFAHQGAEAGHKAVLQQLNATALLDLGLRLGEGTGAALAVPLVRAAISFYNDMASFADAGVTQVVEAGVAT</sequence>
<dbReference type="InterPro" id="IPR036087">
    <property type="entry name" value="Nict_dMeBzImd_PRibTrfase_sf"/>
</dbReference>
<evidence type="ECO:0000256" key="8">
    <source>
        <dbReference type="ARBA" id="ARBA00030686"/>
    </source>
</evidence>
<protein>
    <recommendedName>
        <fullName evidence="4 10">Nicotinate-nucleotide--dimethylbenzimidazole phosphoribosyltransferase</fullName>
        <shortName evidence="10">NN:DBI PRT</shortName>
        <ecNumber evidence="3 10">2.4.2.21</ecNumber>
    </recommendedName>
    <alternativeName>
        <fullName evidence="8 10">N(1)-alpha-phosphoribosyltransferase</fullName>
    </alternativeName>
</protein>
<evidence type="ECO:0000256" key="5">
    <source>
        <dbReference type="ARBA" id="ARBA00022573"/>
    </source>
</evidence>
<dbReference type="NCBIfam" id="TIGR03160">
    <property type="entry name" value="cobT_DBIPRT"/>
    <property type="match status" value="1"/>
</dbReference>
<gene>
    <name evidence="10 11" type="primary">cobT</name>
    <name evidence="11" type="ORF">FU839_06965</name>
</gene>
<dbReference type="InterPro" id="IPR017846">
    <property type="entry name" value="Nict_dMeBzImd_PRibTrfase_bact"/>
</dbReference>
<keyword evidence="12" id="KW-1185">Reference proteome</keyword>
<organism evidence="11 12">
    <name type="scientific">Rheinheimera tangshanensis</name>
    <dbReference type="NCBI Taxonomy" id="400153"/>
    <lineage>
        <taxon>Bacteria</taxon>
        <taxon>Pseudomonadati</taxon>
        <taxon>Pseudomonadota</taxon>
        <taxon>Gammaproteobacteria</taxon>
        <taxon>Chromatiales</taxon>
        <taxon>Chromatiaceae</taxon>
        <taxon>Rheinheimera</taxon>
    </lineage>
</organism>